<dbReference type="Gene3D" id="3.40.50.2000">
    <property type="entry name" value="Glycogen Phosphorylase B"/>
    <property type="match status" value="2"/>
</dbReference>
<gene>
    <name evidence="3" type="ORF">ACFSKV_19205</name>
</gene>
<dbReference type="InterPro" id="IPR001296">
    <property type="entry name" value="Glyco_trans_1"/>
</dbReference>
<name>A0ABW5BCB5_9BACT</name>
<evidence type="ECO:0000313" key="3">
    <source>
        <dbReference type="EMBL" id="MFD2203712.1"/>
    </source>
</evidence>
<proteinExistence type="predicted"/>
<accession>A0ABW5BCB5</accession>
<dbReference type="Pfam" id="PF13439">
    <property type="entry name" value="Glyco_transf_4"/>
    <property type="match status" value="1"/>
</dbReference>
<comment type="caution">
    <text evidence="3">The sequence shown here is derived from an EMBL/GenBank/DDBJ whole genome shotgun (WGS) entry which is preliminary data.</text>
</comment>
<feature type="domain" description="Glycosyl transferase family 1" evidence="1">
    <location>
        <begin position="190"/>
        <end position="360"/>
    </location>
</feature>
<dbReference type="Proteomes" id="UP001597414">
    <property type="component" value="Unassembled WGS sequence"/>
</dbReference>
<organism evidence="3 4">
    <name type="scientific">Shivajiella indica</name>
    <dbReference type="NCBI Taxonomy" id="872115"/>
    <lineage>
        <taxon>Bacteria</taxon>
        <taxon>Pseudomonadati</taxon>
        <taxon>Bacteroidota</taxon>
        <taxon>Cytophagia</taxon>
        <taxon>Cytophagales</taxon>
        <taxon>Cyclobacteriaceae</taxon>
        <taxon>Shivajiella</taxon>
    </lineage>
</organism>
<dbReference type="CDD" id="cd03801">
    <property type="entry name" value="GT4_PimA-like"/>
    <property type="match status" value="1"/>
</dbReference>
<evidence type="ECO:0000259" key="1">
    <source>
        <dbReference type="Pfam" id="PF00534"/>
    </source>
</evidence>
<dbReference type="SUPFAM" id="SSF53756">
    <property type="entry name" value="UDP-Glycosyltransferase/glycogen phosphorylase"/>
    <property type="match status" value="1"/>
</dbReference>
<reference evidence="4" key="1">
    <citation type="journal article" date="2019" name="Int. J. Syst. Evol. Microbiol.">
        <title>The Global Catalogue of Microorganisms (GCM) 10K type strain sequencing project: providing services to taxonomists for standard genome sequencing and annotation.</title>
        <authorList>
            <consortium name="The Broad Institute Genomics Platform"/>
            <consortium name="The Broad Institute Genome Sequencing Center for Infectious Disease"/>
            <person name="Wu L."/>
            <person name="Ma J."/>
        </authorList>
    </citation>
    <scope>NUCLEOTIDE SEQUENCE [LARGE SCALE GENOMIC DNA]</scope>
    <source>
        <strain evidence="4">KCTC 19812</strain>
    </source>
</reference>
<dbReference type="EMBL" id="JBHUIV010000034">
    <property type="protein sequence ID" value="MFD2203712.1"/>
    <property type="molecule type" value="Genomic_DNA"/>
</dbReference>
<dbReference type="PANTHER" id="PTHR12526">
    <property type="entry name" value="GLYCOSYLTRANSFERASE"/>
    <property type="match status" value="1"/>
</dbReference>
<protein>
    <submittedName>
        <fullName evidence="3">Glycosyltransferase family 4 protein</fullName>
        <ecNumber evidence="3">2.4.-.-</ecNumber>
    </submittedName>
</protein>
<evidence type="ECO:0000313" key="4">
    <source>
        <dbReference type="Proteomes" id="UP001597414"/>
    </source>
</evidence>
<keyword evidence="4" id="KW-1185">Reference proteome</keyword>
<sequence>MGKNVLMLHSSSDLYGASRILLYSVDFLQQEGYKVYVVLSEEGPLAEELRKIGTEVIIQRLGILRRKYFNPKGLFNRAQVLWKAKKVLKRWIVEKNIDIIYSNTSAVLVGAWLAYSTGKRHIFHLHEIIVSPFWLGKFLGMLIQKTSDQVIVVSQAVYDNWKDKIEEKKLHLIYNGLDYTPFLEGNKSIREQVAPPEKDKIWIGMIGRVSHWKGQGYFLDLAKILSEKYSNIHFIIAGDAFPGTEHLLSEMQEKIRTLGLGERVSYLGFRSDVADLLQSLDIFVLPSILPDPLPTVILEAMASAIPVIATAHGGACEMVKEGETGLLIPWNDPQKAANQIGMLIENPSVRTAMGLAGRKRAMEMFSKESFQRKFIALYENN</sequence>
<dbReference type="GO" id="GO:0016757">
    <property type="term" value="F:glycosyltransferase activity"/>
    <property type="evidence" value="ECO:0007669"/>
    <property type="project" value="UniProtKB-KW"/>
</dbReference>
<dbReference type="EC" id="2.4.-.-" evidence="3"/>
<dbReference type="InterPro" id="IPR028098">
    <property type="entry name" value="Glyco_trans_4-like_N"/>
</dbReference>
<feature type="domain" description="Glycosyltransferase subfamily 4-like N-terminal" evidence="2">
    <location>
        <begin position="16"/>
        <end position="178"/>
    </location>
</feature>
<keyword evidence="3" id="KW-0328">Glycosyltransferase</keyword>
<keyword evidence="3" id="KW-0808">Transferase</keyword>
<evidence type="ECO:0000259" key="2">
    <source>
        <dbReference type="Pfam" id="PF13439"/>
    </source>
</evidence>
<dbReference type="Pfam" id="PF00534">
    <property type="entry name" value="Glycos_transf_1"/>
    <property type="match status" value="1"/>
</dbReference>